<dbReference type="PROSITE" id="PS51257">
    <property type="entry name" value="PROKAR_LIPOPROTEIN"/>
    <property type="match status" value="1"/>
</dbReference>
<feature type="chain" id="PRO_5020686385" description="Xaa-Pro dipeptidyl-peptidase-like domain-containing protein" evidence="1">
    <location>
        <begin position="23"/>
        <end position="372"/>
    </location>
</feature>
<dbReference type="InterPro" id="IPR029058">
    <property type="entry name" value="AB_hydrolase_fold"/>
</dbReference>
<dbReference type="InterPro" id="IPR053145">
    <property type="entry name" value="AB_hydrolase_Est10"/>
</dbReference>
<dbReference type="SUPFAM" id="SSF53474">
    <property type="entry name" value="alpha/beta-Hydrolases"/>
    <property type="match status" value="1"/>
</dbReference>
<feature type="signal peptide" evidence="1">
    <location>
        <begin position="1"/>
        <end position="22"/>
    </location>
</feature>
<keyword evidence="4" id="KW-1185">Reference proteome</keyword>
<feature type="domain" description="Xaa-Pro dipeptidyl-peptidase-like" evidence="2">
    <location>
        <begin position="83"/>
        <end position="306"/>
    </location>
</feature>
<dbReference type="RefSeq" id="WP_132128166.1">
    <property type="nucleotide sequence ID" value="NZ_CP042432.1"/>
</dbReference>
<sequence length="372" mass="41959">MTATTKYTVILLIANLTMLACGNVKEKAGTMVTRDFEFISGDNKLSGIIDQPAKGDAKALILFVHGSGPTNIRMENRYLDLRQRFTKLGITCVVWDKPGNGRSEGEFDQNQPLQESAREVLDAIAYLRSKNVPGSTRIGIWGTSRSGWVAPIAMSQDPEIEFWISVSGVPAEDNKYYLMKSNLPLEGRTQEETQLLLKEWVRGRQIFMQGGAYDEYLNATGNLRKDTSVVYFAGDPEISREEYEAEQKAFLEVKDQYEFDQETLSLVMVRNFDETLSGLNIDVLALLGEKDTNVDWRKTKQLYESTIGKNPNASLTIQTFPNANHSMNISKTGSVREVEGRLMRDGKKADGFYKIQLDWLRKNVLSETGKDY</sequence>
<gene>
    <name evidence="3" type="ORF">EDD80_102269</name>
</gene>
<evidence type="ECO:0000256" key="1">
    <source>
        <dbReference type="SAM" id="SignalP"/>
    </source>
</evidence>
<dbReference type="PANTHER" id="PTHR43265:SF1">
    <property type="entry name" value="ESTERASE ESTD"/>
    <property type="match status" value="1"/>
</dbReference>
<organism evidence="3 4">
    <name type="scientific">Anseongella ginsenosidimutans</name>
    <dbReference type="NCBI Taxonomy" id="496056"/>
    <lineage>
        <taxon>Bacteria</taxon>
        <taxon>Pseudomonadati</taxon>
        <taxon>Bacteroidota</taxon>
        <taxon>Sphingobacteriia</taxon>
        <taxon>Sphingobacteriales</taxon>
        <taxon>Sphingobacteriaceae</taxon>
        <taxon>Anseongella</taxon>
    </lineage>
</organism>
<accession>A0A4R3KWH3</accession>
<keyword evidence="1" id="KW-0732">Signal</keyword>
<dbReference type="InterPro" id="IPR000383">
    <property type="entry name" value="Xaa-Pro-like_dom"/>
</dbReference>
<evidence type="ECO:0000259" key="2">
    <source>
        <dbReference type="Pfam" id="PF02129"/>
    </source>
</evidence>
<name>A0A4R3KWH3_9SPHI</name>
<dbReference type="EMBL" id="SMAD01000002">
    <property type="protein sequence ID" value="TCS89076.1"/>
    <property type="molecule type" value="Genomic_DNA"/>
</dbReference>
<dbReference type="Proteomes" id="UP000295807">
    <property type="component" value="Unassembled WGS sequence"/>
</dbReference>
<evidence type="ECO:0000313" key="4">
    <source>
        <dbReference type="Proteomes" id="UP000295807"/>
    </source>
</evidence>
<protein>
    <recommendedName>
        <fullName evidence="2">Xaa-Pro dipeptidyl-peptidase-like domain-containing protein</fullName>
    </recommendedName>
</protein>
<dbReference type="PANTHER" id="PTHR43265">
    <property type="entry name" value="ESTERASE ESTD"/>
    <property type="match status" value="1"/>
</dbReference>
<dbReference type="GO" id="GO:0052689">
    <property type="term" value="F:carboxylic ester hydrolase activity"/>
    <property type="evidence" value="ECO:0007669"/>
    <property type="project" value="TreeGrafter"/>
</dbReference>
<dbReference type="AlphaFoldDB" id="A0A4R3KWH3"/>
<reference evidence="3 4" key="1">
    <citation type="submission" date="2019-03" db="EMBL/GenBank/DDBJ databases">
        <title>Genomic Encyclopedia of Type Strains, Phase IV (KMG-IV): sequencing the most valuable type-strain genomes for metagenomic binning, comparative biology and taxonomic classification.</title>
        <authorList>
            <person name="Goeker M."/>
        </authorList>
    </citation>
    <scope>NUCLEOTIDE SEQUENCE [LARGE SCALE GENOMIC DNA]</scope>
    <source>
        <strain evidence="3 4">DSM 21100</strain>
    </source>
</reference>
<dbReference type="OrthoDB" id="9809549at2"/>
<dbReference type="Gene3D" id="3.40.50.1820">
    <property type="entry name" value="alpha/beta hydrolase"/>
    <property type="match status" value="1"/>
</dbReference>
<evidence type="ECO:0000313" key="3">
    <source>
        <dbReference type="EMBL" id="TCS89076.1"/>
    </source>
</evidence>
<dbReference type="Pfam" id="PF02129">
    <property type="entry name" value="Peptidase_S15"/>
    <property type="match status" value="1"/>
</dbReference>
<comment type="caution">
    <text evidence="3">The sequence shown here is derived from an EMBL/GenBank/DDBJ whole genome shotgun (WGS) entry which is preliminary data.</text>
</comment>
<proteinExistence type="predicted"/>